<dbReference type="CDD" id="cd03137">
    <property type="entry name" value="GATase1_AraC_1"/>
    <property type="match status" value="1"/>
</dbReference>
<dbReference type="GO" id="GO:0043565">
    <property type="term" value="F:sequence-specific DNA binding"/>
    <property type="evidence" value="ECO:0007669"/>
    <property type="project" value="InterPro"/>
</dbReference>
<evidence type="ECO:0000256" key="2">
    <source>
        <dbReference type="ARBA" id="ARBA00023163"/>
    </source>
</evidence>
<dbReference type="Gene3D" id="3.40.50.880">
    <property type="match status" value="1"/>
</dbReference>
<name>A0A0H2XW93_BURO1</name>
<evidence type="ECO:0000313" key="4">
    <source>
        <dbReference type="EMBL" id="ABF78949.1"/>
    </source>
</evidence>
<dbReference type="PROSITE" id="PS01124">
    <property type="entry name" value="HTH_ARAC_FAMILY_2"/>
    <property type="match status" value="1"/>
</dbReference>
<gene>
    <name evidence="4" type="ordered locus">Bcen_4060</name>
</gene>
<dbReference type="PANTHER" id="PTHR43130:SF3">
    <property type="entry name" value="HTH-TYPE TRANSCRIPTIONAL REGULATOR RV1931C"/>
    <property type="match status" value="1"/>
</dbReference>
<dbReference type="InterPro" id="IPR018060">
    <property type="entry name" value="HTH_AraC"/>
</dbReference>
<feature type="domain" description="HTH araC/xylS-type" evidence="3">
    <location>
        <begin position="212"/>
        <end position="310"/>
    </location>
</feature>
<dbReference type="SUPFAM" id="SSF46689">
    <property type="entry name" value="Homeodomain-like"/>
    <property type="match status" value="2"/>
</dbReference>
<accession>A0A0H2XW93</accession>
<dbReference type="EMBL" id="CP000379">
    <property type="protein sequence ID" value="ABF78949.1"/>
    <property type="molecule type" value="Genomic_DNA"/>
</dbReference>
<dbReference type="InterPro" id="IPR029062">
    <property type="entry name" value="Class_I_gatase-like"/>
</dbReference>
<organism evidence="4">
    <name type="scientific">Burkholderia orbicola (strain AU 1054)</name>
    <dbReference type="NCBI Taxonomy" id="331271"/>
    <lineage>
        <taxon>Bacteria</taxon>
        <taxon>Pseudomonadati</taxon>
        <taxon>Pseudomonadota</taxon>
        <taxon>Betaproteobacteria</taxon>
        <taxon>Burkholderiales</taxon>
        <taxon>Burkholderiaceae</taxon>
        <taxon>Burkholderia</taxon>
        <taxon>Burkholderia cepacia complex</taxon>
        <taxon>Burkholderia orbicola</taxon>
    </lineage>
</organism>
<keyword evidence="1" id="KW-0805">Transcription regulation</keyword>
<keyword evidence="2" id="KW-0804">Transcription</keyword>
<dbReference type="InterPro" id="IPR009057">
    <property type="entry name" value="Homeodomain-like_sf"/>
</dbReference>
<evidence type="ECO:0000256" key="1">
    <source>
        <dbReference type="ARBA" id="ARBA00023015"/>
    </source>
</evidence>
<dbReference type="PANTHER" id="PTHR43130">
    <property type="entry name" value="ARAC-FAMILY TRANSCRIPTIONAL REGULATOR"/>
    <property type="match status" value="1"/>
</dbReference>
<protein>
    <submittedName>
        <fullName evidence="4">Transcriptional regulator, AraC family with amidase-like domain</fullName>
    </submittedName>
</protein>
<reference evidence="4" key="1">
    <citation type="submission" date="2006-05" db="EMBL/GenBank/DDBJ databases">
        <title>Complete sequence of chromosome 2 of Burkholderia cenocepacia AU 1054.</title>
        <authorList>
            <consortium name="US DOE Joint Genome Institute"/>
            <person name="Copeland A."/>
            <person name="Lucas S."/>
            <person name="Lapidus A."/>
            <person name="Barry K."/>
            <person name="Detter J.C."/>
            <person name="Glavina del Rio T."/>
            <person name="Hammon N."/>
            <person name="Israni S."/>
            <person name="Dalin E."/>
            <person name="Tice H."/>
            <person name="Pitluck S."/>
            <person name="Chain P."/>
            <person name="Malfatti S."/>
            <person name="Shin M."/>
            <person name="Vergez L."/>
            <person name="Schmutz J."/>
            <person name="Larimer F."/>
            <person name="Land M."/>
            <person name="Hauser L."/>
            <person name="Kyrpides N."/>
            <person name="Lykidis A."/>
            <person name="LiPuma J.J."/>
            <person name="Konstantinidis K."/>
            <person name="Tiedje J.M."/>
            <person name="Richardson P."/>
        </authorList>
    </citation>
    <scope>NUCLEOTIDE SEQUENCE [LARGE SCALE GENOMIC DNA]</scope>
    <source>
        <strain evidence="4">AU 1054</strain>
    </source>
</reference>
<dbReference type="Gene3D" id="1.10.10.60">
    <property type="entry name" value="Homeodomain-like"/>
    <property type="match status" value="1"/>
</dbReference>
<evidence type="ECO:0000259" key="3">
    <source>
        <dbReference type="PROSITE" id="PS01124"/>
    </source>
</evidence>
<dbReference type="GO" id="GO:0003700">
    <property type="term" value="F:DNA-binding transcription factor activity"/>
    <property type="evidence" value="ECO:0007669"/>
    <property type="project" value="InterPro"/>
</dbReference>
<dbReference type="InterPro" id="IPR052158">
    <property type="entry name" value="INH-QAR"/>
</dbReference>
<dbReference type="SUPFAM" id="SSF52317">
    <property type="entry name" value="Class I glutamine amidotransferase-like"/>
    <property type="match status" value="1"/>
</dbReference>
<dbReference type="HOGENOM" id="CLU_000445_59_0_4"/>
<dbReference type="AlphaFoldDB" id="A0A0H2XW93"/>
<dbReference type="InterPro" id="IPR002818">
    <property type="entry name" value="DJ-1/PfpI"/>
</dbReference>
<dbReference type="SMART" id="SM00342">
    <property type="entry name" value="HTH_ARAC"/>
    <property type="match status" value="1"/>
</dbReference>
<sequence>MHRIGFLISDGFQIMALAAQSVFEYANMGMDAPFYAMDNYSVDGGDVRSSLGLPVATRALRGRLGVDTWIVAGVNDPLAAPAPAGVVAYLRRANGRARRIAGICTGAFVLAEAGLLAQRRATTHWAFGRDMQRHYPEIRVEDDRIFIVDGPIWTSAGMTAGLDLALAMVEKDLGADVARSVARKLVMHQRRAGGQSQHSEMLDLAPKSDRIQNALNYARQHLGRALTVEALAEAVHLSPRQFSRVFTLETGQSPAKAIERLRLEAARLMIEQSRHPLDVIARENGFRDRRHMREAFVRGFGVPPQALRRDARTEADARETG</sequence>
<dbReference type="Pfam" id="PF01965">
    <property type="entry name" value="DJ-1_PfpI"/>
    <property type="match status" value="1"/>
</dbReference>
<proteinExistence type="predicted"/>
<dbReference type="Pfam" id="PF12833">
    <property type="entry name" value="HTH_18"/>
    <property type="match status" value="1"/>
</dbReference>